<protein>
    <recommendedName>
        <fullName evidence="1">ATP-dependent Clp protease adapter protein ClpS</fullName>
    </recommendedName>
</protein>
<evidence type="ECO:0000313" key="5">
    <source>
        <dbReference type="Proteomes" id="UP001164305"/>
    </source>
</evidence>
<evidence type="ECO:0000259" key="3">
    <source>
        <dbReference type="Pfam" id="PF02617"/>
    </source>
</evidence>
<accession>A0ABY6FY53</accession>
<feature type="domain" description="Adaptor protein ClpS core" evidence="3">
    <location>
        <begin position="27"/>
        <end position="95"/>
    </location>
</feature>
<sequence>MQQSTPRRSTAERPSVDVLESTGAEGPWATVVWNDPVNLMSYVVHVFRTHFGYTRARAEHLMLQVHQEGRAIVSEGSREAVEADVMAMHGYGLRATMERTSES</sequence>
<organism evidence="4 5">
    <name type="scientific">Brachybacterium huguangmaarense</name>
    <dbReference type="NCBI Taxonomy" id="1652028"/>
    <lineage>
        <taxon>Bacteria</taxon>
        <taxon>Bacillati</taxon>
        <taxon>Actinomycetota</taxon>
        <taxon>Actinomycetes</taxon>
        <taxon>Micrococcales</taxon>
        <taxon>Dermabacteraceae</taxon>
        <taxon>Brachybacterium</taxon>
    </lineage>
</organism>
<name>A0ABY6FY53_9MICO</name>
<keyword evidence="4" id="KW-0645">Protease</keyword>
<dbReference type="InterPro" id="IPR003769">
    <property type="entry name" value="ClpS_core"/>
</dbReference>
<comment type="similarity">
    <text evidence="1">Belongs to the ClpS family.</text>
</comment>
<keyword evidence="4" id="KW-0378">Hydrolase</keyword>
<evidence type="ECO:0000313" key="4">
    <source>
        <dbReference type="EMBL" id="UYG15837.1"/>
    </source>
</evidence>
<dbReference type="Pfam" id="PF02617">
    <property type="entry name" value="ClpS"/>
    <property type="match status" value="1"/>
</dbReference>
<proteinExistence type="inferred from homology"/>
<comment type="subunit">
    <text evidence="1">Binds to the N-terminal domain of the chaperone ClpA.</text>
</comment>
<dbReference type="GO" id="GO:0006508">
    <property type="term" value="P:proteolysis"/>
    <property type="evidence" value="ECO:0007669"/>
    <property type="project" value="UniProtKB-KW"/>
</dbReference>
<dbReference type="NCBIfam" id="NF000668">
    <property type="entry name" value="PRK00033.1-1"/>
    <property type="match status" value="1"/>
</dbReference>
<dbReference type="HAMAP" id="MF_00302">
    <property type="entry name" value="ClpS"/>
    <property type="match status" value="1"/>
</dbReference>
<comment type="function">
    <text evidence="1">Involved in the modulation of the specificity of the ClpAP-mediated ATP-dependent protein degradation.</text>
</comment>
<dbReference type="SUPFAM" id="SSF54736">
    <property type="entry name" value="ClpS-like"/>
    <property type="match status" value="1"/>
</dbReference>
<dbReference type="InterPro" id="IPR014719">
    <property type="entry name" value="Ribosomal_bL12_C/ClpS-like"/>
</dbReference>
<dbReference type="Proteomes" id="UP001164305">
    <property type="component" value="Chromosome"/>
</dbReference>
<evidence type="ECO:0000256" key="1">
    <source>
        <dbReference type="HAMAP-Rule" id="MF_00302"/>
    </source>
</evidence>
<keyword evidence="5" id="KW-1185">Reference proteome</keyword>
<gene>
    <name evidence="1 4" type="primary">clpS</name>
    <name evidence="4" type="ORF">BRM3_09285</name>
</gene>
<dbReference type="Gene3D" id="3.30.1390.10">
    <property type="match status" value="1"/>
</dbReference>
<dbReference type="EMBL" id="CP107020">
    <property type="protein sequence ID" value="UYG15837.1"/>
    <property type="molecule type" value="Genomic_DNA"/>
</dbReference>
<reference evidence="4" key="1">
    <citation type="submission" date="2022-10" db="EMBL/GenBank/DDBJ databases">
        <title>Whole-Genome Sequencing of Brachybacterium huguangmaarense BRM-3, Isolated from Betula schmidtii.</title>
        <authorList>
            <person name="Haam D."/>
        </authorList>
    </citation>
    <scope>NUCLEOTIDE SEQUENCE</scope>
    <source>
        <strain evidence="4">BRM-3</strain>
    </source>
</reference>
<feature type="region of interest" description="Disordered" evidence="2">
    <location>
        <begin position="1"/>
        <end position="22"/>
    </location>
</feature>
<dbReference type="InterPro" id="IPR022935">
    <property type="entry name" value="ClpS"/>
</dbReference>
<dbReference type="GO" id="GO:0008233">
    <property type="term" value="F:peptidase activity"/>
    <property type="evidence" value="ECO:0007669"/>
    <property type="project" value="UniProtKB-KW"/>
</dbReference>
<dbReference type="RefSeq" id="WP_263593051.1">
    <property type="nucleotide sequence ID" value="NZ_CP107020.1"/>
</dbReference>
<evidence type="ECO:0000256" key="2">
    <source>
        <dbReference type="SAM" id="MobiDB-lite"/>
    </source>
</evidence>